<dbReference type="Gene3D" id="3.10.180.10">
    <property type="entry name" value="2,3-Dihydroxybiphenyl 1,2-Dioxygenase, domain 1"/>
    <property type="match status" value="1"/>
</dbReference>
<sequence length="107" mass="11899">MSPRDLEPSLVPELLVSEIGASVDFWCGLCGFEIAYERPEERFAYIVRDGAHVMLEERGVGRNWLTGDLRQPFGRGNNFQIGVAEVDSIVDALRGADVALFMEPDNV</sequence>
<dbReference type="SUPFAM" id="SSF54593">
    <property type="entry name" value="Glyoxalase/Bleomycin resistance protein/Dihydroxybiphenyl dioxygenase"/>
    <property type="match status" value="1"/>
</dbReference>
<dbReference type="RefSeq" id="WP_275276908.1">
    <property type="nucleotide sequence ID" value="NZ_CP119108.1"/>
</dbReference>
<dbReference type="InterPro" id="IPR029068">
    <property type="entry name" value="Glyas_Bleomycin-R_OHBP_Dase"/>
</dbReference>
<gene>
    <name evidence="1" type="ORF">PU630_09885</name>
</gene>
<evidence type="ECO:0008006" key="3">
    <source>
        <dbReference type="Google" id="ProtNLM"/>
    </source>
</evidence>
<proteinExistence type="predicted"/>
<reference evidence="1 2" key="1">
    <citation type="submission" date="2023-03" db="EMBL/GenBank/DDBJ databases">
        <title>Genome sequence of Microbacterium sp. KACC 23027.</title>
        <authorList>
            <person name="Kim S."/>
            <person name="Heo J."/>
            <person name="Kwon S.-W."/>
        </authorList>
    </citation>
    <scope>NUCLEOTIDE SEQUENCE [LARGE SCALE GENOMIC DNA]</scope>
    <source>
        <strain evidence="1 2">KACC 23027</strain>
    </source>
</reference>
<accession>A0ABY8BTR2</accession>
<evidence type="ECO:0000313" key="2">
    <source>
        <dbReference type="Proteomes" id="UP001214553"/>
    </source>
</evidence>
<dbReference type="EMBL" id="CP119108">
    <property type="protein sequence ID" value="WEG07570.1"/>
    <property type="molecule type" value="Genomic_DNA"/>
</dbReference>
<protein>
    <recommendedName>
        <fullName evidence="3">VOC family protein</fullName>
    </recommendedName>
</protein>
<keyword evidence="2" id="KW-1185">Reference proteome</keyword>
<evidence type="ECO:0000313" key="1">
    <source>
        <dbReference type="EMBL" id="WEG07570.1"/>
    </source>
</evidence>
<dbReference type="Proteomes" id="UP001214553">
    <property type="component" value="Chromosome"/>
</dbReference>
<organism evidence="1 2">
    <name type="scientific">Microbacterium horticulturae</name>
    <dbReference type="NCBI Taxonomy" id="3028316"/>
    <lineage>
        <taxon>Bacteria</taxon>
        <taxon>Bacillati</taxon>
        <taxon>Actinomycetota</taxon>
        <taxon>Actinomycetes</taxon>
        <taxon>Micrococcales</taxon>
        <taxon>Microbacteriaceae</taxon>
        <taxon>Microbacterium</taxon>
    </lineage>
</organism>
<name>A0ABY8BTR2_9MICO</name>